<dbReference type="AlphaFoldDB" id="A0A7V8SWE1"/>
<gene>
    <name evidence="2" type="ORF">HRJ53_07655</name>
</gene>
<evidence type="ECO:0000256" key="1">
    <source>
        <dbReference type="SAM" id="MobiDB-lite"/>
    </source>
</evidence>
<comment type="caution">
    <text evidence="2">The sequence shown here is derived from an EMBL/GenBank/DDBJ whole genome shotgun (WGS) entry which is preliminary data.</text>
</comment>
<protein>
    <submittedName>
        <fullName evidence="2">Uncharacterized protein</fullName>
    </submittedName>
</protein>
<evidence type="ECO:0000313" key="3">
    <source>
        <dbReference type="Proteomes" id="UP000567293"/>
    </source>
</evidence>
<name>A0A7V8SWE1_9BACT</name>
<evidence type="ECO:0000313" key="2">
    <source>
        <dbReference type="EMBL" id="MBA0084854.1"/>
    </source>
</evidence>
<dbReference type="Proteomes" id="UP000567293">
    <property type="component" value="Unassembled WGS sequence"/>
</dbReference>
<feature type="region of interest" description="Disordered" evidence="1">
    <location>
        <begin position="118"/>
        <end position="147"/>
    </location>
</feature>
<proteinExistence type="predicted"/>
<reference evidence="2" key="1">
    <citation type="submission" date="2020-06" db="EMBL/GenBank/DDBJ databases">
        <title>Legume-microbial interactions unlock mineral nutrients during tropical forest succession.</title>
        <authorList>
            <person name="Epihov D.Z."/>
        </authorList>
    </citation>
    <scope>NUCLEOTIDE SEQUENCE [LARGE SCALE GENOMIC DNA]</scope>
    <source>
        <strain evidence="2">Pan2503</strain>
    </source>
</reference>
<organism evidence="2 3">
    <name type="scientific">Candidatus Acidiferrum panamense</name>
    <dbReference type="NCBI Taxonomy" id="2741543"/>
    <lineage>
        <taxon>Bacteria</taxon>
        <taxon>Pseudomonadati</taxon>
        <taxon>Acidobacteriota</taxon>
        <taxon>Terriglobia</taxon>
        <taxon>Candidatus Acidiferrales</taxon>
        <taxon>Candidatus Acidiferrum</taxon>
    </lineage>
</organism>
<sequence length="147" mass="16303">MASLVKCGSCARRCGERPIGAYWRWLRSDGVWKKHYARLCVGCYASRVAPLEGEIDPDARLSCPQCGIDTEDDYDAIYITAFPGGRGQVDVSAPFCGVHAAEYRIWLLEFARELDTVDGAPEPRQHAPTTEDTLRSLGRDPEVGRRG</sequence>
<dbReference type="EMBL" id="JACDQQ010000739">
    <property type="protein sequence ID" value="MBA0084854.1"/>
    <property type="molecule type" value="Genomic_DNA"/>
</dbReference>
<accession>A0A7V8SWE1</accession>
<keyword evidence="3" id="KW-1185">Reference proteome</keyword>
<feature type="compositionally biased region" description="Basic and acidic residues" evidence="1">
    <location>
        <begin position="132"/>
        <end position="147"/>
    </location>
</feature>